<proteinExistence type="predicted"/>
<gene>
    <name evidence="1" type="ORF">GLOIN_2v1602664</name>
</gene>
<organism evidence="1 2">
    <name type="scientific">Rhizophagus irregularis (strain DAOM 181602 / DAOM 197198 / MUCL 43194)</name>
    <name type="common">Arbuscular mycorrhizal fungus</name>
    <name type="synonym">Glomus intraradices</name>
    <dbReference type="NCBI Taxonomy" id="747089"/>
    <lineage>
        <taxon>Eukaryota</taxon>
        <taxon>Fungi</taxon>
        <taxon>Fungi incertae sedis</taxon>
        <taxon>Mucoromycota</taxon>
        <taxon>Glomeromycotina</taxon>
        <taxon>Glomeromycetes</taxon>
        <taxon>Glomerales</taxon>
        <taxon>Glomeraceae</taxon>
        <taxon>Rhizophagus</taxon>
    </lineage>
</organism>
<dbReference type="EMBL" id="AUPC02000104">
    <property type="protein sequence ID" value="POG71787.1"/>
    <property type="molecule type" value="Genomic_DNA"/>
</dbReference>
<dbReference type="Proteomes" id="UP000018888">
    <property type="component" value="Unassembled WGS sequence"/>
</dbReference>
<name>A0A2P4Q2A9_RHIID</name>
<protein>
    <submittedName>
        <fullName evidence="1">Uncharacterized protein</fullName>
    </submittedName>
</protein>
<keyword evidence="2" id="KW-1185">Reference proteome</keyword>
<comment type="caution">
    <text evidence="1">The sequence shown here is derived from an EMBL/GenBank/DDBJ whole genome shotgun (WGS) entry which is preliminary data.</text>
</comment>
<evidence type="ECO:0000313" key="2">
    <source>
        <dbReference type="Proteomes" id="UP000018888"/>
    </source>
</evidence>
<evidence type="ECO:0000313" key="1">
    <source>
        <dbReference type="EMBL" id="POG71787.1"/>
    </source>
</evidence>
<dbReference type="AlphaFoldDB" id="A0A2P4Q2A9"/>
<reference evidence="1 2" key="1">
    <citation type="journal article" date="2013" name="Proc. Natl. Acad. Sci. U.S.A.">
        <title>Genome of an arbuscular mycorrhizal fungus provides insight into the oldest plant symbiosis.</title>
        <authorList>
            <person name="Tisserant E."/>
            <person name="Malbreil M."/>
            <person name="Kuo A."/>
            <person name="Kohler A."/>
            <person name="Symeonidi A."/>
            <person name="Balestrini R."/>
            <person name="Charron P."/>
            <person name="Duensing N."/>
            <person name="Frei Dit Frey N."/>
            <person name="Gianinazzi-Pearson V."/>
            <person name="Gilbert L.B."/>
            <person name="Handa Y."/>
            <person name="Herr J.R."/>
            <person name="Hijri M."/>
            <person name="Koul R."/>
            <person name="Kawaguchi M."/>
            <person name="Krajinski F."/>
            <person name="Lammers P.J."/>
            <person name="Masclaux F.G."/>
            <person name="Murat C."/>
            <person name="Morin E."/>
            <person name="Ndikumana S."/>
            <person name="Pagni M."/>
            <person name="Petitpierre D."/>
            <person name="Requena N."/>
            <person name="Rosikiewicz P."/>
            <person name="Riley R."/>
            <person name="Saito K."/>
            <person name="San Clemente H."/>
            <person name="Shapiro H."/>
            <person name="van Tuinen D."/>
            <person name="Becard G."/>
            <person name="Bonfante P."/>
            <person name="Paszkowski U."/>
            <person name="Shachar-Hill Y.Y."/>
            <person name="Tuskan G.A."/>
            <person name="Young P.W."/>
            <person name="Sanders I.R."/>
            <person name="Henrissat B."/>
            <person name="Rensing S.A."/>
            <person name="Grigoriev I.V."/>
            <person name="Corradi N."/>
            <person name="Roux C."/>
            <person name="Martin F."/>
        </authorList>
    </citation>
    <scope>NUCLEOTIDE SEQUENCE [LARGE SCALE GENOMIC DNA]</scope>
    <source>
        <strain evidence="1 2">DAOM 197198</strain>
    </source>
</reference>
<reference evidence="1 2" key="2">
    <citation type="journal article" date="2018" name="New Phytol.">
        <title>High intraspecific genome diversity in the model arbuscular mycorrhizal symbiont Rhizophagus irregularis.</title>
        <authorList>
            <person name="Chen E.C.H."/>
            <person name="Morin E."/>
            <person name="Beaudet D."/>
            <person name="Noel J."/>
            <person name="Yildirir G."/>
            <person name="Ndikumana S."/>
            <person name="Charron P."/>
            <person name="St-Onge C."/>
            <person name="Giorgi J."/>
            <person name="Kruger M."/>
            <person name="Marton T."/>
            <person name="Ropars J."/>
            <person name="Grigoriev I.V."/>
            <person name="Hainaut M."/>
            <person name="Henrissat B."/>
            <person name="Roux C."/>
            <person name="Martin F."/>
            <person name="Corradi N."/>
        </authorList>
    </citation>
    <scope>NUCLEOTIDE SEQUENCE [LARGE SCALE GENOMIC DNA]</scope>
    <source>
        <strain evidence="1 2">DAOM 197198</strain>
    </source>
</reference>
<accession>A0A2P4Q2A9</accession>
<sequence length="83" mass="9176">MLLAEMMANRQTRSLDDFSARDIDRNHNESLLRYRERVESIAPLRIIAMGTDENNMVVAPTGVAAFNVEGSTIHSSLSVPICG</sequence>